<reference evidence="1" key="1">
    <citation type="submission" date="2022-07" db="EMBL/GenBank/DDBJ databases">
        <title>Phylogenomic reconstructions and comparative analyses of Kickxellomycotina fungi.</title>
        <authorList>
            <person name="Reynolds N.K."/>
            <person name="Stajich J.E."/>
            <person name="Barry K."/>
            <person name="Grigoriev I.V."/>
            <person name="Crous P."/>
            <person name="Smith M.E."/>
        </authorList>
    </citation>
    <scope>NUCLEOTIDE SEQUENCE</scope>
    <source>
        <strain evidence="1">CBS 190363</strain>
    </source>
</reference>
<evidence type="ECO:0000313" key="1">
    <source>
        <dbReference type="EMBL" id="KAJ2899452.1"/>
    </source>
</evidence>
<dbReference type="Proteomes" id="UP001139981">
    <property type="component" value="Unassembled WGS sequence"/>
</dbReference>
<keyword evidence="2" id="KW-1185">Reference proteome</keyword>
<organism evidence="1 2">
    <name type="scientific">Coemansia aciculifera</name>
    <dbReference type="NCBI Taxonomy" id="417176"/>
    <lineage>
        <taxon>Eukaryota</taxon>
        <taxon>Fungi</taxon>
        <taxon>Fungi incertae sedis</taxon>
        <taxon>Zoopagomycota</taxon>
        <taxon>Kickxellomycotina</taxon>
        <taxon>Kickxellomycetes</taxon>
        <taxon>Kickxellales</taxon>
        <taxon>Kickxellaceae</taxon>
        <taxon>Coemansia</taxon>
    </lineage>
</organism>
<protein>
    <submittedName>
        <fullName evidence="1">Uncharacterized protein</fullName>
    </submittedName>
</protein>
<dbReference type="EMBL" id="JANBVB010000026">
    <property type="protein sequence ID" value="KAJ2899452.1"/>
    <property type="molecule type" value="Genomic_DNA"/>
</dbReference>
<proteinExistence type="predicted"/>
<name>A0ACC1M763_9FUNG</name>
<evidence type="ECO:0000313" key="2">
    <source>
        <dbReference type="Proteomes" id="UP001139981"/>
    </source>
</evidence>
<gene>
    <name evidence="1" type="ORF">IWW38_000973</name>
</gene>
<comment type="caution">
    <text evidence="1">The sequence shown here is derived from an EMBL/GenBank/DDBJ whole genome shotgun (WGS) entry which is preliminary data.</text>
</comment>
<sequence length="243" mass="28001">MTCSICHEPYFQYCARGSTSSAAADKVQRPAALGCGHTFHKNCVEDWFRSSCMQRCPQCKVVHVGPVTVLFIDIDDEDYEASQNAKGFYSGGCSRHDNADVRQLAWDINTLHFSDEGRDYHVMCELARRNQELEDANMDLEEDLEEAHRTMANETSALDAELDDMAHELERQGRLHRRTEISLLESAESLRREKERTARLENRLETMQALVHRLRDNNFNMRHALAAKGEEIRSYQSRHGFTF</sequence>
<accession>A0ACC1M763</accession>